<evidence type="ECO:0000313" key="2">
    <source>
        <dbReference type="Proteomes" id="UP001151752"/>
    </source>
</evidence>
<name>A0A9Q0Q6B8_9ROSI</name>
<evidence type="ECO:0000313" key="1">
    <source>
        <dbReference type="EMBL" id="KAJ6700657.1"/>
    </source>
</evidence>
<protein>
    <submittedName>
        <fullName evidence="1">Uncharacterized protein</fullName>
    </submittedName>
</protein>
<dbReference type="Proteomes" id="UP001151752">
    <property type="component" value="Chromosome 1"/>
</dbReference>
<comment type="caution">
    <text evidence="1">The sequence shown here is derived from an EMBL/GenBank/DDBJ whole genome shotgun (WGS) entry which is preliminary data.</text>
</comment>
<proteinExistence type="predicted"/>
<organism evidence="1 2">
    <name type="scientific">Salix koriyanagi</name>
    <dbReference type="NCBI Taxonomy" id="2511006"/>
    <lineage>
        <taxon>Eukaryota</taxon>
        <taxon>Viridiplantae</taxon>
        <taxon>Streptophyta</taxon>
        <taxon>Embryophyta</taxon>
        <taxon>Tracheophyta</taxon>
        <taxon>Spermatophyta</taxon>
        <taxon>Magnoliopsida</taxon>
        <taxon>eudicotyledons</taxon>
        <taxon>Gunneridae</taxon>
        <taxon>Pentapetalae</taxon>
        <taxon>rosids</taxon>
        <taxon>fabids</taxon>
        <taxon>Malpighiales</taxon>
        <taxon>Salicaceae</taxon>
        <taxon>Saliceae</taxon>
        <taxon>Salix</taxon>
    </lineage>
</organism>
<keyword evidence="2" id="KW-1185">Reference proteome</keyword>
<accession>A0A9Q0Q6B8</accession>
<reference evidence="1" key="2">
    <citation type="journal article" date="2023" name="Int. J. Mol. Sci.">
        <title>De Novo Assembly and Annotation of 11 Diverse Shrub Willow (Salix) Genomes Reveals Novel Gene Organization in Sex-Linked Regions.</title>
        <authorList>
            <person name="Hyden B."/>
            <person name="Feng K."/>
            <person name="Yates T.B."/>
            <person name="Jawdy S."/>
            <person name="Cereghino C."/>
            <person name="Smart L.B."/>
            <person name="Muchero W."/>
        </authorList>
    </citation>
    <scope>NUCLEOTIDE SEQUENCE</scope>
    <source>
        <tissue evidence="1">Shoot tip</tissue>
    </source>
</reference>
<gene>
    <name evidence="1" type="ORF">OIU74_012081</name>
</gene>
<dbReference type="EMBL" id="JAPFFM010000016">
    <property type="protein sequence ID" value="KAJ6700657.1"/>
    <property type="molecule type" value="Genomic_DNA"/>
</dbReference>
<sequence>MKYYNPIPIDQNIPCIYFCEKINKSIDSVNQERTHGQTHVKRNHFERQNVARKYQLKQSNYPSPSTGAIKKGSQITSNFHIKIQFKATFCKKVYVQCGMHFVFQTIG</sequence>
<reference evidence="1" key="1">
    <citation type="submission" date="2022-11" db="EMBL/GenBank/DDBJ databases">
        <authorList>
            <person name="Hyden B.L."/>
            <person name="Feng K."/>
            <person name="Yates T."/>
            <person name="Jawdy S."/>
            <person name="Smart L.B."/>
            <person name="Muchero W."/>
        </authorList>
    </citation>
    <scope>NUCLEOTIDE SEQUENCE</scope>
    <source>
        <tissue evidence="1">Shoot tip</tissue>
    </source>
</reference>
<dbReference type="AlphaFoldDB" id="A0A9Q0Q6B8"/>